<evidence type="ECO:0000256" key="3">
    <source>
        <dbReference type="ARBA" id="ARBA00022692"/>
    </source>
</evidence>
<proteinExistence type="predicted"/>
<evidence type="ECO:0000256" key="2">
    <source>
        <dbReference type="ARBA" id="ARBA00022475"/>
    </source>
</evidence>
<keyword evidence="9" id="KW-1185">Reference proteome</keyword>
<keyword evidence="3 6" id="KW-0812">Transmembrane</keyword>
<evidence type="ECO:0000313" key="9">
    <source>
        <dbReference type="Proteomes" id="UP000078454"/>
    </source>
</evidence>
<evidence type="ECO:0000313" key="8">
    <source>
        <dbReference type="EMBL" id="OAS13937.1"/>
    </source>
</evidence>
<accession>A0A197ZYM5</accession>
<comment type="subcellular location">
    <subcellularLocation>
        <location evidence="1">Cell membrane</location>
        <topology evidence="1">Multi-pass membrane protein</topology>
    </subcellularLocation>
</comment>
<organism evidence="8 9">
    <name type="scientific">Paenibacillus oryzisoli</name>
    <dbReference type="NCBI Taxonomy" id="1850517"/>
    <lineage>
        <taxon>Bacteria</taxon>
        <taxon>Bacillati</taxon>
        <taxon>Bacillota</taxon>
        <taxon>Bacilli</taxon>
        <taxon>Bacillales</taxon>
        <taxon>Paenibacillaceae</taxon>
        <taxon>Paenibacillus</taxon>
    </lineage>
</organism>
<dbReference type="InterPro" id="IPR052984">
    <property type="entry name" value="UPF0421"/>
</dbReference>
<dbReference type="Pfam" id="PF11728">
    <property type="entry name" value="ArAE_1_C"/>
    <property type="match status" value="1"/>
</dbReference>
<dbReference type="GO" id="GO:0005886">
    <property type="term" value="C:plasma membrane"/>
    <property type="evidence" value="ECO:0007669"/>
    <property type="project" value="UniProtKB-SubCell"/>
</dbReference>
<dbReference type="Pfam" id="PF06081">
    <property type="entry name" value="ArAE_1"/>
    <property type="match status" value="1"/>
</dbReference>
<dbReference type="PANTHER" id="PTHR40064">
    <property type="entry name" value="MEMBRANE PROTEIN-RELATED"/>
    <property type="match status" value="1"/>
</dbReference>
<dbReference type="EMBL" id="LYPB01000091">
    <property type="protein sequence ID" value="OAS13937.1"/>
    <property type="molecule type" value="Genomic_DNA"/>
</dbReference>
<keyword evidence="2" id="KW-1003">Cell membrane</keyword>
<evidence type="ECO:0000259" key="7">
    <source>
        <dbReference type="Pfam" id="PF11728"/>
    </source>
</evidence>
<dbReference type="AlphaFoldDB" id="A0A197ZYM5"/>
<evidence type="ECO:0000256" key="4">
    <source>
        <dbReference type="ARBA" id="ARBA00022989"/>
    </source>
</evidence>
<reference evidence="8 9" key="1">
    <citation type="submission" date="2016-05" db="EMBL/GenBank/DDBJ databases">
        <title>Paenibacillus sp. 1ZS3-15 nov., isolated from the rhizosphere soil.</title>
        <authorList>
            <person name="Zhang X.X."/>
            <person name="Zhang J."/>
        </authorList>
    </citation>
    <scope>NUCLEOTIDE SEQUENCE [LARGE SCALE GENOMIC DNA]</scope>
    <source>
        <strain evidence="8 9">1ZS3-15</strain>
    </source>
</reference>
<feature type="transmembrane region" description="Helical" evidence="6">
    <location>
        <begin position="122"/>
        <end position="140"/>
    </location>
</feature>
<keyword evidence="5 6" id="KW-0472">Membrane</keyword>
<feature type="domain" description="Putative aromatic acid exporter C-terminal" evidence="7">
    <location>
        <begin position="147"/>
        <end position="307"/>
    </location>
</feature>
<dbReference type="STRING" id="1850517.A8708_11190"/>
<comment type="caution">
    <text evidence="8">The sequence shown here is derived from an EMBL/GenBank/DDBJ whole genome shotgun (WGS) entry which is preliminary data.</text>
</comment>
<keyword evidence="4 6" id="KW-1133">Transmembrane helix</keyword>
<dbReference type="Proteomes" id="UP000078454">
    <property type="component" value="Unassembled WGS sequence"/>
</dbReference>
<feature type="transmembrane region" description="Helical" evidence="6">
    <location>
        <begin position="57"/>
        <end position="85"/>
    </location>
</feature>
<sequence length="319" mass="35775">MGFRVLKTAVAVIIAMYLAYIFGIHTPGAAGLLAILGIEVTKKKGIQSALHRIAASILALLIGSVLFNLLGFHIWVVSLFILLVFPVLVRLRITEGAVTGAVVMLHLYAYESADWASVLNELILLVIGLGSATVINIAYMPKADAGLMAHKKQIERLFSDIFVNIAKHLRDNTVIWDGKELLEVSEEIERGASLAKRSMDNTLLFGWDPYWRVYFFMRGEQLDSIHRMIDLVAGVYQTLPQGELVAAIFEDISQTVKEDYYTGEAEKELQELNARYKGMPLPESREEFEVRSAILQLNRELMQYLAIAKKQKKHRPEAG</sequence>
<evidence type="ECO:0000256" key="1">
    <source>
        <dbReference type="ARBA" id="ARBA00004651"/>
    </source>
</evidence>
<dbReference type="Gene3D" id="1.20.120.940">
    <property type="entry name" value="Putative aromatic acid exporter, C-terminal domain"/>
    <property type="match status" value="1"/>
</dbReference>
<dbReference type="PANTHER" id="PTHR40064:SF1">
    <property type="entry name" value="MEMBRANE PROTEIN"/>
    <property type="match status" value="1"/>
</dbReference>
<gene>
    <name evidence="8" type="ORF">A8708_11190</name>
</gene>
<name>A0A197ZYM5_9BACL</name>
<dbReference type="RefSeq" id="WP_068670103.1">
    <property type="nucleotide sequence ID" value="NZ_LYPB01000091.1"/>
</dbReference>
<feature type="transmembrane region" description="Helical" evidence="6">
    <location>
        <begin position="12"/>
        <end position="36"/>
    </location>
</feature>
<dbReference type="InterPro" id="IPR010343">
    <property type="entry name" value="ArAE_1"/>
</dbReference>
<feature type="transmembrane region" description="Helical" evidence="6">
    <location>
        <begin position="91"/>
        <end position="110"/>
    </location>
</feature>
<protein>
    <recommendedName>
        <fullName evidence="7">Putative aromatic acid exporter C-terminal domain-containing protein</fullName>
    </recommendedName>
</protein>
<dbReference type="OrthoDB" id="357521at2"/>
<dbReference type="InterPro" id="IPR021062">
    <property type="entry name" value="ArAE_1_C"/>
</dbReference>
<evidence type="ECO:0000256" key="6">
    <source>
        <dbReference type="SAM" id="Phobius"/>
    </source>
</evidence>
<evidence type="ECO:0000256" key="5">
    <source>
        <dbReference type="ARBA" id="ARBA00023136"/>
    </source>
</evidence>
<dbReference type="InterPro" id="IPR038323">
    <property type="entry name" value="ArAE_1_C_sf"/>
</dbReference>